<evidence type="ECO:0000313" key="2">
    <source>
        <dbReference type="EMBL" id="ERJ06186.1"/>
    </source>
</evidence>
<reference evidence="1 4" key="3">
    <citation type="journal article" date="2014" name="Environ. Microbiol.">
        <title>Halorhabdus tiamatea: proteogenomics and glycosidase activity measurements identify the first cultivated euryarchaeon from a deep-sea anoxic brine lake as potential polysaccharide degrader.</title>
        <authorList>
            <person name="Werner J."/>
            <person name="Ferrer M."/>
            <person name="Michel G."/>
            <person name="Mann A.J."/>
            <person name="Huang S."/>
            <person name="Juarez S."/>
            <person name="Ciordia S."/>
            <person name="Albar J.P."/>
            <person name="Alcaide M."/>
            <person name="La Cono V."/>
            <person name="Yakimov M.M."/>
            <person name="Antunes A."/>
            <person name="Taborda M."/>
            <person name="Da Costa M.S."/>
            <person name="Amann R.I."/>
            <person name="Gloeckner F.O."/>
            <person name="Golyshina O.V."/>
            <person name="Golyshin P.N."/>
            <person name="Teeling H."/>
        </authorList>
    </citation>
    <scope>NUCLEOTIDE SEQUENCE [LARGE SCALE GENOMIC DNA]</scope>
    <source>
        <strain evidence="4">SARL4B</strain>
        <strain evidence="1">Type strain: SARL4B</strain>
    </source>
</reference>
<gene>
    <name evidence="2" type="ORF">HLRTI_001815</name>
    <name evidence="1" type="ORF">HTIA_1918</name>
</gene>
<name>F7PKQ2_9EURY</name>
<organism evidence="2 3">
    <name type="scientific">Halorhabdus tiamatea SARL4B</name>
    <dbReference type="NCBI Taxonomy" id="1033806"/>
    <lineage>
        <taxon>Archaea</taxon>
        <taxon>Methanobacteriati</taxon>
        <taxon>Methanobacteriota</taxon>
        <taxon>Stenosarchaea group</taxon>
        <taxon>Halobacteria</taxon>
        <taxon>Halobacteriales</taxon>
        <taxon>Haloarculaceae</taxon>
        <taxon>Halorhabdus</taxon>
    </lineage>
</organism>
<dbReference type="GeneID" id="55593235"/>
<evidence type="ECO:0000313" key="4">
    <source>
        <dbReference type="Proteomes" id="UP000015381"/>
    </source>
</evidence>
<dbReference type="Proteomes" id="UP000015381">
    <property type="component" value="Chromosome I"/>
</dbReference>
<dbReference type="OrthoDB" id="235365at2157"/>
<dbReference type="EMBL" id="AFNT02000019">
    <property type="protein sequence ID" value="ERJ06186.1"/>
    <property type="molecule type" value="Genomic_DNA"/>
</dbReference>
<reference evidence="2 3" key="2">
    <citation type="journal article" date="2013" name="PLoS ONE">
        <title>INDIGO - INtegrated Data Warehouse of MIcrobial GenOmes with Examples from the Red Sea Extremophiles.</title>
        <authorList>
            <person name="Alam I."/>
            <person name="Antunes A."/>
            <person name="Kamau A.A."/>
            <person name="Ba Alawi W."/>
            <person name="Kalkatawi M."/>
            <person name="Stingl U."/>
            <person name="Bajic V.B."/>
        </authorList>
    </citation>
    <scope>NUCLEOTIDE SEQUENCE [LARGE SCALE GENOMIC DNA]</scope>
    <source>
        <strain evidence="2 3">SARL4B</strain>
    </source>
</reference>
<dbReference type="RefSeq" id="WP_008526476.1">
    <property type="nucleotide sequence ID" value="NC_021921.1"/>
</dbReference>
<proteinExistence type="predicted"/>
<dbReference type="Proteomes" id="UP000003861">
    <property type="component" value="Unassembled WGS sequence"/>
</dbReference>
<keyword evidence="4" id="KW-1185">Reference proteome</keyword>
<reference evidence="2 3" key="1">
    <citation type="journal article" date="2011" name="J. Bacteriol.">
        <title>Genome sequence of Halorhabdus tiamatea, the first archaeon isolated from a deep-sea anoxic brine lake.</title>
        <authorList>
            <person name="Antunes A."/>
            <person name="Alam I."/>
            <person name="Bajic V.B."/>
            <person name="Stingl U."/>
        </authorList>
    </citation>
    <scope>NUCLEOTIDE SEQUENCE [LARGE SCALE GENOMIC DNA]</scope>
    <source>
        <strain evidence="2 3">SARL4B</strain>
    </source>
</reference>
<protein>
    <submittedName>
        <fullName evidence="2">Uncharacterized protein</fullName>
    </submittedName>
</protein>
<accession>F7PKQ2</accession>
<dbReference type="AlphaFoldDB" id="F7PKQ2"/>
<evidence type="ECO:0000313" key="3">
    <source>
        <dbReference type="Proteomes" id="UP000003861"/>
    </source>
</evidence>
<dbReference type="HOGENOM" id="CLU_3112994_0_0_2"/>
<sequence length="50" mass="5481">MESERGETLSPAGKKSAVTVEDHLRSALNATENENVEYHIHTALEMLVGD</sequence>
<dbReference type="KEGG" id="hti:HTIA_1918"/>
<dbReference type="EMBL" id="HF571520">
    <property type="protein sequence ID" value="CCQ34037.1"/>
    <property type="molecule type" value="Genomic_DNA"/>
</dbReference>
<evidence type="ECO:0000313" key="1">
    <source>
        <dbReference type="EMBL" id="CCQ34037.1"/>
    </source>
</evidence>
<dbReference type="eggNOG" id="arCOG15227">
    <property type="taxonomic scope" value="Archaea"/>
</dbReference>